<dbReference type="AlphaFoldDB" id="A0A6N6N416"/>
<evidence type="ECO:0000313" key="3">
    <source>
        <dbReference type="EMBL" id="KAB1441819.1"/>
    </source>
</evidence>
<comment type="caution">
    <text evidence="3">The sequence shown here is derived from an EMBL/GenBank/DDBJ whole genome shotgun (WGS) entry which is preliminary data.</text>
</comment>
<dbReference type="RefSeq" id="WP_151150911.1">
    <property type="nucleotide sequence ID" value="NZ_WAIE01000003.1"/>
</dbReference>
<evidence type="ECO:0000256" key="1">
    <source>
        <dbReference type="SAM" id="Phobius"/>
    </source>
</evidence>
<dbReference type="EMBL" id="WAIE01000003">
    <property type="protein sequence ID" value="KAB1441819.1"/>
    <property type="molecule type" value="Genomic_DNA"/>
</dbReference>
<accession>A0A6N6N416</accession>
<feature type="transmembrane region" description="Helical" evidence="1">
    <location>
        <begin position="32"/>
        <end position="52"/>
    </location>
</feature>
<dbReference type="PROSITE" id="PS50234">
    <property type="entry name" value="VWFA"/>
    <property type="match status" value="1"/>
</dbReference>
<feature type="domain" description="VWFA" evidence="2">
    <location>
        <begin position="151"/>
        <end position="425"/>
    </location>
</feature>
<dbReference type="InterPro" id="IPR036465">
    <property type="entry name" value="vWFA_dom_sf"/>
</dbReference>
<name>A0A6N6N416_9BACT</name>
<dbReference type="CDD" id="cd00198">
    <property type="entry name" value="vWFA"/>
    <property type="match status" value="1"/>
</dbReference>
<sequence>MDTNFSRAATTRSFSRLRQPCPGNSRSGAVSILMGVVVSALVLSVGLAVDLGNLYMAKTKLQAAVDSAALAGSLELPYDPDVSNGRVVAAVNAMLEKNYPDAEVESITSGSDIRSVNVLAKANVSTLLMGVAGITDKWISAKASAGFNKLEVVFVVDNSGSMKGTPINMVRAAALNLVDLILPDGADPGSKVGLVPFKGTVRLQDDVQDGLPAGCRNWDGSEYTGMHEDFMPMYWALPDYYRNWVTLDTCSGIPKSHGLTGDKYAITQTLNRMDAQGVWSGTIIPMGMKWGRLMLTPGAPYPQAGDPEEYRKILILLTDGDNEDGGCGGRYAQSYEPNNYWTNAYYGMGVDSAHCEDGGQLNSDMLEQAQLAKDSDIEIFTIRFGNSDTTDVALMKQIASSKPGTDDHYFDAPSVYDIDDVFKKIGRHLGWRLLN</sequence>
<evidence type="ECO:0000313" key="4">
    <source>
        <dbReference type="Proteomes" id="UP000438699"/>
    </source>
</evidence>
<dbReference type="InterPro" id="IPR028087">
    <property type="entry name" value="Tad_N"/>
</dbReference>
<proteinExistence type="predicted"/>
<evidence type="ECO:0000259" key="2">
    <source>
        <dbReference type="PROSITE" id="PS50234"/>
    </source>
</evidence>
<protein>
    <recommendedName>
        <fullName evidence="2">VWFA domain-containing protein</fullName>
    </recommendedName>
</protein>
<keyword evidence="1" id="KW-1133">Transmembrane helix</keyword>
<dbReference type="Pfam" id="PF13400">
    <property type="entry name" value="Tad"/>
    <property type="match status" value="1"/>
</dbReference>
<dbReference type="Proteomes" id="UP000438699">
    <property type="component" value="Unassembled WGS sequence"/>
</dbReference>
<keyword evidence="4" id="KW-1185">Reference proteome</keyword>
<dbReference type="SUPFAM" id="SSF53300">
    <property type="entry name" value="vWA-like"/>
    <property type="match status" value="1"/>
</dbReference>
<dbReference type="OrthoDB" id="7522752at2"/>
<reference evidence="3 4" key="1">
    <citation type="journal article" date="2017" name="Int. J. Syst. Evol. Microbiol.">
        <title>Desulfovibrio senegalensis sp. nov., a mesophilic sulfate reducer isolated from marine sediment.</title>
        <authorList>
            <person name="Thioye A."/>
            <person name="Gam Z.B.A."/>
            <person name="Mbengue M."/>
            <person name="Cayol J.L."/>
            <person name="Joseph-Bartoli M."/>
            <person name="Toure-Kane C."/>
            <person name="Labat M."/>
        </authorList>
    </citation>
    <scope>NUCLEOTIDE SEQUENCE [LARGE SCALE GENOMIC DNA]</scope>
    <source>
        <strain evidence="3 4">DSM 101509</strain>
    </source>
</reference>
<organism evidence="3 4">
    <name type="scientific">Pseudodesulfovibrio senegalensis</name>
    <dbReference type="NCBI Taxonomy" id="1721087"/>
    <lineage>
        <taxon>Bacteria</taxon>
        <taxon>Pseudomonadati</taxon>
        <taxon>Thermodesulfobacteriota</taxon>
        <taxon>Desulfovibrionia</taxon>
        <taxon>Desulfovibrionales</taxon>
        <taxon>Desulfovibrionaceae</taxon>
    </lineage>
</organism>
<dbReference type="SMART" id="SM00327">
    <property type="entry name" value="VWA"/>
    <property type="match status" value="1"/>
</dbReference>
<keyword evidence="1" id="KW-0812">Transmembrane</keyword>
<dbReference type="Gene3D" id="3.40.50.410">
    <property type="entry name" value="von Willebrand factor, type A domain"/>
    <property type="match status" value="2"/>
</dbReference>
<gene>
    <name evidence="3" type="ORF">F8A88_09545</name>
</gene>
<dbReference type="InterPro" id="IPR002035">
    <property type="entry name" value="VWF_A"/>
</dbReference>
<keyword evidence="1" id="KW-0472">Membrane</keyword>